<dbReference type="CDD" id="cd06259">
    <property type="entry name" value="YdcF-like"/>
    <property type="match status" value="1"/>
</dbReference>
<proteinExistence type="predicted"/>
<dbReference type="GO" id="GO:0043164">
    <property type="term" value="P:Gram-negative-bacterium-type cell wall biogenesis"/>
    <property type="evidence" value="ECO:0007669"/>
    <property type="project" value="TreeGrafter"/>
</dbReference>
<organism evidence="3 4">
    <name type="scientific">Pelagibacterium luteolum</name>
    <dbReference type="NCBI Taxonomy" id="440168"/>
    <lineage>
        <taxon>Bacteria</taxon>
        <taxon>Pseudomonadati</taxon>
        <taxon>Pseudomonadota</taxon>
        <taxon>Alphaproteobacteria</taxon>
        <taxon>Hyphomicrobiales</taxon>
        <taxon>Devosiaceae</taxon>
        <taxon>Pelagibacterium</taxon>
    </lineage>
</organism>
<dbReference type="GO" id="GO:0005886">
    <property type="term" value="C:plasma membrane"/>
    <property type="evidence" value="ECO:0007669"/>
    <property type="project" value="TreeGrafter"/>
</dbReference>
<dbReference type="InterPro" id="IPR014729">
    <property type="entry name" value="Rossmann-like_a/b/a_fold"/>
</dbReference>
<dbReference type="AlphaFoldDB" id="A0A1G7ZNG5"/>
<dbReference type="Gene3D" id="3.40.50.620">
    <property type="entry name" value="HUPs"/>
    <property type="match status" value="1"/>
</dbReference>
<dbReference type="InterPro" id="IPR051599">
    <property type="entry name" value="Cell_Envelope_Assoc"/>
</dbReference>
<dbReference type="Proteomes" id="UP000199495">
    <property type="component" value="Unassembled WGS sequence"/>
</dbReference>
<reference evidence="3 4" key="1">
    <citation type="submission" date="2016-10" db="EMBL/GenBank/DDBJ databases">
        <authorList>
            <person name="de Groot N.N."/>
        </authorList>
    </citation>
    <scope>NUCLEOTIDE SEQUENCE [LARGE SCALE GENOMIC DNA]</scope>
    <source>
        <strain evidence="3 4">CGMCC 1.10267</strain>
    </source>
</reference>
<keyword evidence="4" id="KW-1185">Reference proteome</keyword>
<dbReference type="STRING" id="440168.SAMN04487974_12138"/>
<protein>
    <submittedName>
        <fullName evidence="3">Uncharacterized SAM-binding protein YcdF, DUF218 family</fullName>
    </submittedName>
</protein>
<evidence type="ECO:0000313" key="3">
    <source>
        <dbReference type="EMBL" id="SDH10291.1"/>
    </source>
</evidence>
<gene>
    <name evidence="3" type="ORF">SAMN04487974_12138</name>
</gene>
<keyword evidence="1" id="KW-0472">Membrane</keyword>
<dbReference type="EMBL" id="FNCS01000021">
    <property type="protein sequence ID" value="SDH10291.1"/>
    <property type="molecule type" value="Genomic_DNA"/>
</dbReference>
<accession>A0A1G7ZNG5</accession>
<keyword evidence="1" id="KW-0812">Transmembrane</keyword>
<dbReference type="PANTHER" id="PTHR30336">
    <property type="entry name" value="INNER MEMBRANE PROTEIN, PROBABLE PERMEASE"/>
    <property type="match status" value="1"/>
</dbReference>
<evidence type="ECO:0000259" key="2">
    <source>
        <dbReference type="Pfam" id="PF02698"/>
    </source>
</evidence>
<keyword evidence="1" id="KW-1133">Transmembrane helix</keyword>
<name>A0A1G7ZNG5_9HYPH</name>
<dbReference type="PANTHER" id="PTHR30336:SF4">
    <property type="entry name" value="ENVELOPE BIOGENESIS FACTOR ELYC"/>
    <property type="match status" value="1"/>
</dbReference>
<dbReference type="InterPro" id="IPR003848">
    <property type="entry name" value="DUF218"/>
</dbReference>
<dbReference type="GO" id="GO:0000270">
    <property type="term" value="P:peptidoglycan metabolic process"/>
    <property type="evidence" value="ECO:0007669"/>
    <property type="project" value="TreeGrafter"/>
</dbReference>
<dbReference type="Pfam" id="PF02698">
    <property type="entry name" value="DUF218"/>
    <property type="match status" value="1"/>
</dbReference>
<sequence>MFFALSQILDFFLTPSNVLLLALLATLAFWVMKIRKLAAALGIVSILGLALAAWSPLGPFALGVLENRFPRTALPEDVAGIIMLGGAVDTHISFDRDTIVLNEAGERIVETRMLAARYPEAQIFLSGGGGHLSNDGSLTESELARHALISSGVAAERLLMEELSRNTCENARETAAALAGRASGTWILVTSAGHMPRAVACFRTTNLTVVPYPVDYRTKSAGGTWPGTASNGLSTTDLAAHEWVGLLSYRLAGFTEETFPSPRD</sequence>
<feature type="transmembrane region" description="Helical" evidence="1">
    <location>
        <begin position="38"/>
        <end position="57"/>
    </location>
</feature>
<evidence type="ECO:0000313" key="4">
    <source>
        <dbReference type="Proteomes" id="UP000199495"/>
    </source>
</evidence>
<feature type="domain" description="DUF218" evidence="2">
    <location>
        <begin position="80"/>
        <end position="245"/>
    </location>
</feature>
<evidence type="ECO:0000256" key="1">
    <source>
        <dbReference type="SAM" id="Phobius"/>
    </source>
</evidence>
<feature type="transmembrane region" description="Helical" evidence="1">
    <location>
        <begin position="12"/>
        <end position="31"/>
    </location>
</feature>